<proteinExistence type="predicted"/>
<gene>
    <name evidence="1" type="ORF">ACJ72_04156</name>
</gene>
<protein>
    <submittedName>
        <fullName evidence="1">Uncharacterized protein</fullName>
    </submittedName>
</protein>
<accession>A0A1B7NXH9</accession>
<dbReference type="Proteomes" id="UP000091918">
    <property type="component" value="Unassembled WGS sequence"/>
</dbReference>
<evidence type="ECO:0000313" key="1">
    <source>
        <dbReference type="EMBL" id="OAX81498.1"/>
    </source>
</evidence>
<keyword evidence="2" id="KW-1185">Reference proteome</keyword>
<organism evidence="1 2">
    <name type="scientific">Emergomyces africanus</name>
    <dbReference type="NCBI Taxonomy" id="1955775"/>
    <lineage>
        <taxon>Eukaryota</taxon>
        <taxon>Fungi</taxon>
        <taxon>Dikarya</taxon>
        <taxon>Ascomycota</taxon>
        <taxon>Pezizomycotina</taxon>
        <taxon>Eurotiomycetes</taxon>
        <taxon>Eurotiomycetidae</taxon>
        <taxon>Onygenales</taxon>
        <taxon>Ajellomycetaceae</taxon>
        <taxon>Emergomyces</taxon>
    </lineage>
</organism>
<sequence>MTKGFSVDTTSLIPDQPKLQLIPQPLTHGLGKAAMGFENASSELEKFDNLPPVGQYLVISSQTLH</sequence>
<evidence type="ECO:0000313" key="2">
    <source>
        <dbReference type="Proteomes" id="UP000091918"/>
    </source>
</evidence>
<name>A0A1B7NXH9_9EURO</name>
<dbReference type="EMBL" id="LGUA01000464">
    <property type="protein sequence ID" value="OAX81498.1"/>
    <property type="molecule type" value="Genomic_DNA"/>
</dbReference>
<dbReference type="AlphaFoldDB" id="A0A1B7NXH9"/>
<comment type="caution">
    <text evidence="1">The sequence shown here is derived from an EMBL/GenBank/DDBJ whole genome shotgun (WGS) entry which is preliminary data.</text>
</comment>
<reference evidence="1 2" key="1">
    <citation type="submission" date="2015-07" db="EMBL/GenBank/DDBJ databases">
        <title>Emmonsia species relationships and genome sequence.</title>
        <authorList>
            <person name="Cuomo C.A."/>
            <person name="Schwartz I.S."/>
            <person name="Kenyon C."/>
            <person name="de Hoog G.S."/>
            <person name="Govender N.P."/>
            <person name="Botha A."/>
            <person name="Moreno L."/>
            <person name="de Vries M."/>
            <person name="Munoz J.F."/>
            <person name="Stielow J.B."/>
        </authorList>
    </citation>
    <scope>NUCLEOTIDE SEQUENCE [LARGE SCALE GENOMIC DNA]</scope>
    <source>
        <strain evidence="1 2">CBS 136260</strain>
    </source>
</reference>